<sequence>MKFSFSLLLVFITLSSAVAQVVRQQFGSRRTNTLTTFVTSTASTASTTVMTTRSVCASLISPVATTPCRRKRQFWNVPLYFALGHQDDAFQFQPVNPSQVLRVEPSVLPEYRYRPSSFARPFASQEPLNSPLGLQPSFDRMQPVSFRVADPFFGAVKFSALSAIYANILNNILTPAITVTRTTTVFPATITNTLYTEIVTLTLDQAACVPAGLTICPAAPTTTSAPSTTTSPATTTSSATTTPTATTTSPATTTPSANTTTAPATSPVKRHHLFK</sequence>
<evidence type="ECO:0000256" key="2">
    <source>
        <dbReference type="SAM" id="SignalP"/>
    </source>
</evidence>
<feature type="signal peptide" evidence="2">
    <location>
        <begin position="1"/>
        <end position="19"/>
    </location>
</feature>
<name>A0AAD5PV28_9CRUS</name>
<dbReference type="Proteomes" id="UP000820818">
    <property type="component" value="Linkage Group LG5"/>
</dbReference>
<evidence type="ECO:0000313" key="3">
    <source>
        <dbReference type="EMBL" id="KAI9559093.1"/>
    </source>
</evidence>
<gene>
    <name evidence="3" type="ORF">GHT06_015882</name>
</gene>
<dbReference type="EMBL" id="WJBH02000005">
    <property type="protein sequence ID" value="KAI9559093.1"/>
    <property type="molecule type" value="Genomic_DNA"/>
</dbReference>
<organism evidence="3 4">
    <name type="scientific">Daphnia sinensis</name>
    <dbReference type="NCBI Taxonomy" id="1820382"/>
    <lineage>
        <taxon>Eukaryota</taxon>
        <taxon>Metazoa</taxon>
        <taxon>Ecdysozoa</taxon>
        <taxon>Arthropoda</taxon>
        <taxon>Crustacea</taxon>
        <taxon>Branchiopoda</taxon>
        <taxon>Diplostraca</taxon>
        <taxon>Cladocera</taxon>
        <taxon>Anomopoda</taxon>
        <taxon>Daphniidae</taxon>
        <taxon>Daphnia</taxon>
        <taxon>Daphnia similis group</taxon>
    </lineage>
</organism>
<proteinExistence type="predicted"/>
<dbReference type="AlphaFoldDB" id="A0AAD5PV28"/>
<keyword evidence="4" id="KW-1185">Reference proteome</keyword>
<feature type="compositionally biased region" description="Low complexity" evidence="1">
    <location>
        <begin position="220"/>
        <end position="267"/>
    </location>
</feature>
<accession>A0AAD5PV28</accession>
<reference evidence="3 4" key="1">
    <citation type="submission" date="2022-05" db="EMBL/GenBank/DDBJ databases">
        <title>A multi-omics perspective on studying reproductive biology in Daphnia sinensis.</title>
        <authorList>
            <person name="Jia J."/>
        </authorList>
    </citation>
    <scope>NUCLEOTIDE SEQUENCE [LARGE SCALE GENOMIC DNA]</scope>
    <source>
        <strain evidence="3 4">WSL</strain>
    </source>
</reference>
<keyword evidence="2" id="KW-0732">Signal</keyword>
<feature type="region of interest" description="Disordered" evidence="1">
    <location>
        <begin position="220"/>
        <end position="275"/>
    </location>
</feature>
<evidence type="ECO:0000313" key="4">
    <source>
        <dbReference type="Proteomes" id="UP000820818"/>
    </source>
</evidence>
<feature type="chain" id="PRO_5042164263" evidence="2">
    <location>
        <begin position="20"/>
        <end position="275"/>
    </location>
</feature>
<protein>
    <submittedName>
        <fullName evidence="3">Uncharacterized protein</fullName>
    </submittedName>
</protein>
<comment type="caution">
    <text evidence="3">The sequence shown here is derived from an EMBL/GenBank/DDBJ whole genome shotgun (WGS) entry which is preliminary data.</text>
</comment>
<evidence type="ECO:0000256" key="1">
    <source>
        <dbReference type="SAM" id="MobiDB-lite"/>
    </source>
</evidence>